<evidence type="ECO:0000256" key="5">
    <source>
        <dbReference type="ARBA" id="ARBA00023277"/>
    </source>
</evidence>
<evidence type="ECO:0000256" key="4">
    <source>
        <dbReference type="ARBA" id="ARBA00023239"/>
    </source>
</evidence>
<evidence type="ECO:0000313" key="7">
    <source>
        <dbReference type="Proteomes" id="UP000267400"/>
    </source>
</evidence>
<comment type="caution">
    <text evidence="6">The sequence shown here is derived from an EMBL/GenBank/DDBJ whole genome shotgun (WGS) entry which is preliminary data.</text>
</comment>
<comment type="similarity">
    <text evidence="2">Belongs to the KHG/KDPG aldolase family.</text>
</comment>
<evidence type="ECO:0000256" key="3">
    <source>
        <dbReference type="ARBA" id="ARBA00011233"/>
    </source>
</evidence>
<organism evidence="6 7">
    <name type="scientific">Halomonas nitroreducens</name>
    <dbReference type="NCBI Taxonomy" id="447425"/>
    <lineage>
        <taxon>Bacteria</taxon>
        <taxon>Pseudomonadati</taxon>
        <taxon>Pseudomonadota</taxon>
        <taxon>Gammaproteobacteria</taxon>
        <taxon>Oceanospirillales</taxon>
        <taxon>Halomonadaceae</taxon>
        <taxon>Halomonas</taxon>
    </lineage>
</organism>
<reference evidence="6 7" key="1">
    <citation type="submission" date="2018-12" db="EMBL/GenBank/DDBJ databases">
        <authorList>
            <person name="Yu L."/>
        </authorList>
    </citation>
    <scope>NUCLEOTIDE SEQUENCE [LARGE SCALE GENOMIC DNA]</scope>
    <source>
        <strain evidence="6 7">11S</strain>
    </source>
</reference>
<dbReference type="InterPro" id="IPR000887">
    <property type="entry name" value="Aldlse_KDPG_KHG"/>
</dbReference>
<evidence type="ECO:0000256" key="1">
    <source>
        <dbReference type="ARBA" id="ARBA00004761"/>
    </source>
</evidence>
<name>A0A3S0HMW3_9GAMM</name>
<dbReference type="CDD" id="cd00452">
    <property type="entry name" value="KDPG_aldolase"/>
    <property type="match status" value="1"/>
</dbReference>
<accession>A0A3S0HMW3</accession>
<proteinExistence type="inferred from homology"/>
<comment type="subunit">
    <text evidence="3">Homotrimer.</text>
</comment>
<sequence length="210" mass="21883">MITWQEAFHRCPLVAILRGIRPDEALDVAHALIDQGFTLIEVPLNSPSPLESISRLSQAFSDQALVGAGTVLTGGDVEAVSNAGGRLIVAPNIDLAVARAARDAGLTYGPGVATVSEAFMAIEAGADFLKLFPADAMPPAVVKAASTVLPPEIPLLPVGGITNEQMNVYLEVGASGFGLGSNLYSPRTSASQVAERAQRFVAAYRSALDR</sequence>
<evidence type="ECO:0000256" key="2">
    <source>
        <dbReference type="ARBA" id="ARBA00006906"/>
    </source>
</evidence>
<protein>
    <submittedName>
        <fullName evidence="6">2-dehydro-3-deoxy-6-phosphogalactonate aldolase</fullName>
    </submittedName>
</protein>
<dbReference type="InterPro" id="IPR013785">
    <property type="entry name" value="Aldolase_TIM"/>
</dbReference>
<dbReference type="OrthoDB" id="8590323at2"/>
<gene>
    <name evidence="6" type="ORF">EKG36_17055</name>
</gene>
<keyword evidence="4" id="KW-0456">Lyase</keyword>
<dbReference type="PANTHER" id="PTHR30246">
    <property type="entry name" value="2-KETO-3-DEOXY-6-PHOSPHOGLUCONATE ALDOLASE"/>
    <property type="match status" value="1"/>
</dbReference>
<dbReference type="AlphaFoldDB" id="A0A3S0HMW3"/>
<dbReference type="EMBL" id="RXNS01000019">
    <property type="protein sequence ID" value="RTQ99585.1"/>
    <property type="molecule type" value="Genomic_DNA"/>
</dbReference>
<keyword evidence="7" id="KW-1185">Reference proteome</keyword>
<dbReference type="NCBIfam" id="NF006600">
    <property type="entry name" value="PRK09140.1"/>
    <property type="match status" value="1"/>
</dbReference>
<dbReference type="Proteomes" id="UP000267400">
    <property type="component" value="Unassembled WGS sequence"/>
</dbReference>
<dbReference type="Pfam" id="PF01081">
    <property type="entry name" value="Aldolase"/>
    <property type="match status" value="1"/>
</dbReference>
<dbReference type="RefSeq" id="WP_126486299.1">
    <property type="nucleotide sequence ID" value="NZ_RXNS01000019.1"/>
</dbReference>
<dbReference type="Gene3D" id="3.20.20.70">
    <property type="entry name" value="Aldolase class I"/>
    <property type="match status" value="1"/>
</dbReference>
<dbReference type="GO" id="GO:0016829">
    <property type="term" value="F:lyase activity"/>
    <property type="evidence" value="ECO:0007669"/>
    <property type="project" value="UniProtKB-KW"/>
</dbReference>
<keyword evidence="5" id="KW-0119">Carbohydrate metabolism</keyword>
<dbReference type="SUPFAM" id="SSF51569">
    <property type="entry name" value="Aldolase"/>
    <property type="match status" value="1"/>
</dbReference>
<dbReference type="PANTHER" id="PTHR30246:SF1">
    <property type="entry name" value="2-DEHYDRO-3-DEOXY-6-PHOSPHOGALACTONATE ALDOLASE-RELATED"/>
    <property type="match status" value="1"/>
</dbReference>
<evidence type="ECO:0000313" key="6">
    <source>
        <dbReference type="EMBL" id="RTQ99585.1"/>
    </source>
</evidence>
<comment type="pathway">
    <text evidence="1">Carbohydrate acid metabolism.</text>
</comment>